<organism evidence="1 2">
    <name type="scientific">Caerostris extrusa</name>
    <name type="common">Bark spider</name>
    <name type="synonym">Caerostris bankana</name>
    <dbReference type="NCBI Taxonomy" id="172846"/>
    <lineage>
        <taxon>Eukaryota</taxon>
        <taxon>Metazoa</taxon>
        <taxon>Ecdysozoa</taxon>
        <taxon>Arthropoda</taxon>
        <taxon>Chelicerata</taxon>
        <taxon>Arachnida</taxon>
        <taxon>Araneae</taxon>
        <taxon>Araneomorphae</taxon>
        <taxon>Entelegynae</taxon>
        <taxon>Araneoidea</taxon>
        <taxon>Araneidae</taxon>
        <taxon>Caerostris</taxon>
    </lineage>
</organism>
<evidence type="ECO:0000313" key="2">
    <source>
        <dbReference type="Proteomes" id="UP001054945"/>
    </source>
</evidence>
<protein>
    <submittedName>
        <fullName evidence="1">Uncharacterized protein</fullName>
    </submittedName>
</protein>
<dbReference type="EMBL" id="BPLR01015944">
    <property type="protein sequence ID" value="GIY79908.1"/>
    <property type="molecule type" value="Genomic_DNA"/>
</dbReference>
<comment type="caution">
    <text evidence="1">The sequence shown here is derived from an EMBL/GenBank/DDBJ whole genome shotgun (WGS) entry which is preliminary data.</text>
</comment>
<sequence length="74" mass="8330">MGKTLLGEGNDSFMAICLMKNVKTMLTWVMQQVPYVNLDLQRPFESGRCDLDRGGWSWGNHGNGSSLCEQSFEL</sequence>
<evidence type="ECO:0000313" key="1">
    <source>
        <dbReference type="EMBL" id="GIY79908.1"/>
    </source>
</evidence>
<name>A0AAV4WE66_CAEEX</name>
<accession>A0AAV4WE66</accession>
<proteinExistence type="predicted"/>
<gene>
    <name evidence="1" type="ORF">CEXT_251831</name>
</gene>
<keyword evidence="2" id="KW-1185">Reference proteome</keyword>
<reference evidence="1 2" key="1">
    <citation type="submission" date="2021-06" db="EMBL/GenBank/DDBJ databases">
        <title>Caerostris extrusa draft genome.</title>
        <authorList>
            <person name="Kono N."/>
            <person name="Arakawa K."/>
        </authorList>
    </citation>
    <scope>NUCLEOTIDE SEQUENCE [LARGE SCALE GENOMIC DNA]</scope>
</reference>
<dbReference type="Proteomes" id="UP001054945">
    <property type="component" value="Unassembled WGS sequence"/>
</dbReference>
<dbReference type="AlphaFoldDB" id="A0AAV4WE66"/>